<accession>D9QT39</accession>
<dbReference type="PROSITE" id="PS01244">
    <property type="entry name" value="ACONITASE_2"/>
    <property type="match status" value="1"/>
</dbReference>
<evidence type="ECO:0000259" key="8">
    <source>
        <dbReference type="Pfam" id="PF11791"/>
    </source>
</evidence>
<gene>
    <name evidence="9" type="ordered locus">Acear_2049</name>
</gene>
<evidence type="ECO:0000259" key="7">
    <source>
        <dbReference type="Pfam" id="PF06434"/>
    </source>
</evidence>
<dbReference type="RefSeq" id="WP_013278982.1">
    <property type="nucleotide sequence ID" value="NC_014378.1"/>
</dbReference>
<feature type="domain" description="Aconitase B swivel" evidence="7">
    <location>
        <begin position="178"/>
        <end position="355"/>
    </location>
</feature>
<dbReference type="SUPFAM" id="SSF52016">
    <property type="entry name" value="LeuD/IlvD-like"/>
    <property type="match status" value="1"/>
</dbReference>
<dbReference type="eggNOG" id="COG1049">
    <property type="taxonomic scope" value="Bacteria"/>
</dbReference>
<dbReference type="InterPro" id="IPR036008">
    <property type="entry name" value="Aconitase_4Fe-4S_dom"/>
</dbReference>
<evidence type="ECO:0000256" key="3">
    <source>
        <dbReference type="ARBA" id="ARBA00022723"/>
    </source>
</evidence>
<feature type="domain" description="Aconitase/3-isopropylmalate dehydratase large subunit alpha/beta/alpha" evidence="6">
    <location>
        <begin position="454"/>
        <end position="813"/>
    </location>
</feature>
<dbReference type="SUPFAM" id="SSF74778">
    <property type="entry name" value="Aconitase B, N-terminal domain"/>
    <property type="match status" value="1"/>
</dbReference>
<dbReference type="UniPathway" id="UPA00223">
    <property type="reaction ID" value="UER00718"/>
</dbReference>
<dbReference type="NCBIfam" id="NF006690">
    <property type="entry name" value="PRK09238.1"/>
    <property type="match status" value="1"/>
</dbReference>
<dbReference type="GO" id="GO:0005829">
    <property type="term" value="C:cytosol"/>
    <property type="evidence" value="ECO:0007669"/>
    <property type="project" value="TreeGrafter"/>
</dbReference>
<dbReference type="STRING" id="574087.Acear_2049"/>
<dbReference type="SUPFAM" id="SSF53732">
    <property type="entry name" value="Aconitase iron-sulfur domain"/>
    <property type="match status" value="1"/>
</dbReference>
<dbReference type="GO" id="GO:0047456">
    <property type="term" value="F:2-methylisocitrate dehydratase activity"/>
    <property type="evidence" value="ECO:0007669"/>
    <property type="project" value="TreeGrafter"/>
</dbReference>
<dbReference type="AlphaFoldDB" id="D9QT39"/>
<dbReference type="OrthoDB" id="9764318at2"/>
<organism evidence="9 10">
    <name type="scientific">Acetohalobium arabaticum (strain ATCC 49924 / DSM 5501 / Z-7288)</name>
    <dbReference type="NCBI Taxonomy" id="574087"/>
    <lineage>
        <taxon>Bacteria</taxon>
        <taxon>Bacillati</taxon>
        <taxon>Bacillota</taxon>
        <taxon>Clostridia</taxon>
        <taxon>Halanaerobiales</taxon>
        <taxon>Halobacteroidaceae</taxon>
        <taxon>Acetohalobium</taxon>
    </lineage>
</organism>
<dbReference type="Pfam" id="PF11791">
    <property type="entry name" value="Aconitase_B_N"/>
    <property type="match status" value="1"/>
</dbReference>
<sequence length="825" mass="90081">MEDKLKQILEGYKERALERKETYDLLPRPLTAKEVEGLIEGLKVDGLDMNKLIVRLLSEEVRRGTFPSSYVKAEGLAKVVKDEIESDYLSSREALELLADMNGGAATNELIDILKAGLFKEEITNILQNTVLVNEEEFSELAQMANQDKAAQRIIKSWAEREFAEDWQLENAYQGVSIKVGDNLTTGHLSPSKRADSRTDHPLHAQYIMEGREDEADFLDRLEDLKEQADNVIFVAGAALGEGSSRKSATYTMLQILGEPVDGEPEKKAGGVVVAKSFAPIFKNSLVASGMLPVECDTDVINEGDELKIDIEARKLIINGEQELDIKLPIQFKLNKIAAGGMTYFDAGNELQKWAVEYCRENGIDFDESKLPKGAQPEDEKPPQTLAQKIVGLNRLDGKETILPGETATVRIRGVYSQDTTGPMTLDEYQSMAGGDFGAEFVVQSLCHTGECPSTEERDRHQFIDEFVTERGGVCLEPGEGIIHTIGNRFVLPTDVIVGGDSHTRTPRGVSFPAASDIVAGAMKYGKQDLTMDESVRVIFKGEPKKGITARDLVSTLVTYAEETVGKEIYNGRIIEMEGVEFLNSDERYILTNAVAERSASAGVIPSDETTLDRLEDNLEYLKSRPDADESPSVKNAIAAIEEFLTDPVLLEADENAEYAATIEIPLDEVEEPLVAKPHHPDNVAPLSEVAETELDEVFIGSCVGGDLEGIRAAAKIVDGYQVPHGVNFVVSPAARDIYNELAADGSLAKLTEAGATVIMPGCGLCMGNKRRIGSGATALTTTTRNYQSRIGPADSKTYLGSAYVAAMAAVLGEIPTAEEYFEMF</sequence>
<evidence type="ECO:0000259" key="6">
    <source>
        <dbReference type="Pfam" id="PF00330"/>
    </source>
</evidence>
<dbReference type="InterPro" id="IPR036288">
    <property type="entry name" value="Aconitase_B_HEAT-like_dom_sf"/>
</dbReference>
<dbReference type="InterPro" id="IPR050926">
    <property type="entry name" value="Aconitase/IPM_isomerase"/>
</dbReference>
<dbReference type="GO" id="GO:0051539">
    <property type="term" value="F:4 iron, 4 sulfur cluster binding"/>
    <property type="evidence" value="ECO:0007669"/>
    <property type="project" value="TreeGrafter"/>
</dbReference>
<evidence type="ECO:0000256" key="1">
    <source>
        <dbReference type="ARBA" id="ARBA00001966"/>
    </source>
</evidence>
<reference evidence="9 10" key="1">
    <citation type="journal article" date="2010" name="Stand. Genomic Sci.">
        <title>Complete genome sequence of Acetohalobium arabaticum type strain (Z-7288).</title>
        <authorList>
            <person name="Sikorski J."/>
            <person name="Lapidus A."/>
            <person name="Chertkov O."/>
            <person name="Lucas S."/>
            <person name="Copeland A."/>
            <person name="Glavina Del Rio T."/>
            <person name="Nolan M."/>
            <person name="Tice H."/>
            <person name="Cheng J.F."/>
            <person name="Han C."/>
            <person name="Brambilla E."/>
            <person name="Pitluck S."/>
            <person name="Liolios K."/>
            <person name="Ivanova N."/>
            <person name="Mavromatis K."/>
            <person name="Mikhailova N."/>
            <person name="Pati A."/>
            <person name="Bruce D."/>
            <person name="Detter C."/>
            <person name="Tapia R."/>
            <person name="Goodwin L."/>
            <person name="Chen A."/>
            <person name="Palaniappan K."/>
            <person name="Land M."/>
            <person name="Hauser L."/>
            <person name="Chang Y.J."/>
            <person name="Jeffries C.D."/>
            <person name="Rohde M."/>
            <person name="Goker M."/>
            <person name="Spring S."/>
            <person name="Woyke T."/>
            <person name="Bristow J."/>
            <person name="Eisen J.A."/>
            <person name="Markowitz V."/>
            <person name="Hugenholtz P."/>
            <person name="Kyrpides N.C."/>
            <person name="Klenk H.P."/>
        </authorList>
    </citation>
    <scope>NUCLEOTIDE SEQUENCE [LARGE SCALE GENOMIC DNA]</scope>
    <source>
        <strain evidence="10">ATCC 49924 / DSM 5501 / Z-7288</strain>
    </source>
</reference>
<comment type="cofactor">
    <cofactor evidence="1">
        <name>[4Fe-4S] cluster</name>
        <dbReference type="ChEBI" id="CHEBI:49883"/>
    </cofactor>
</comment>
<keyword evidence="4" id="KW-0408">Iron</keyword>
<dbReference type="Pfam" id="PF06434">
    <property type="entry name" value="Aconitase_2_N"/>
    <property type="match status" value="1"/>
</dbReference>
<dbReference type="HOGENOM" id="CLU_016536_0_0_9"/>
<evidence type="ECO:0000313" key="9">
    <source>
        <dbReference type="EMBL" id="ADL13539.1"/>
    </source>
</evidence>
<dbReference type="PANTHER" id="PTHR43160:SF4">
    <property type="entry name" value="ACONITATE HYDRATASE B"/>
    <property type="match status" value="1"/>
</dbReference>
<dbReference type="PANTHER" id="PTHR43160">
    <property type="entry name" value="ACONITATE HYDRATASE B"/>
    <property type="match status" value="1"/>
</dbReference>
<dbReference type="Gene3D" id="3.20.19.10">
    <property type="entry name" value="Aconitase, domain 4"/>
    <property type="match status" value="1"/>
</dbReference>
<feature type="domain" description="Aconitase B HEAT-like" evidence="8">
    <location>
        <begin position="14"/>
        <end position="163"/>
    </location>
</feature>
<dbReference type="InterPro" id="IPR015928">
    <property type="entry name" value="Aconitase/3IPM_dehydase_swvl"/>
</dbReference>
<dbReference type="EMBL" id="CP002105">
    <property type="protein sequence ID" value="ADL13539.1"/>
    <property type="molecule type" value="Genomic_DNA"/>
</dbReference>
<dbReference type="GO" id="GO:0019629">
    <property type="term" value="P:propionate catabolic process, 2-methylcitrate cycle"/>
    <property type="evidence" value="ECO:0007669"/>
    <property type="project" value="TreeGrafter"/>
</dbReference>
<evidence type="ECO:0000256" key="4">
    <source>
        <dbReference type="ARBA" id="ARBA00023004"/>
    </source>
</evidence>
<dbReference type="Gene3D" id="3.40.1060.10">
    <property type="entry name" value="Aconitase, Domain 2"/>
    <property type="match status" value="1"/>
</dbReference>
<keyword evidence="10" id="KW-1185">Reference proteome</keyword>
<dbReference type="Proteomes" id="UP000001661">
    <property type="component" value="Chromosome"/>
</dbReference>
<dbReference type="InterPro" id="IPR001030">
    <property type="entry name" value="Acoase/IPM_deHydtase_lsu_aba"/>
</dbReference>
<proteinExistence type="inferred from homology"/>
<name>D9QT39_ACEAZ</name>
<dbReference type="InterPro" id="IPR018136">
    <property type="entry name" value="Aconitase_4Fe-4S_BS"/>
</dbReference>
<dbReference type="Gene3D" id="1.25.40.310">
    <property type="entry name" value="Aconitate B, HEAT-like domain"/>
    <property type="match status" value="1"/>
</dbReference>
<dbReference type="GO" id="GO:0003994">
    <property type="term" value="F:aconitate hydratase activity"/>
    <property type="evidence" value="ECO:0007669"/>
    <property type="project" value="InterPro"/>
</dbReference>
<evidence type="ECO:0000256" key="5">
    <source>
        <dbReference type="ARBA" id="ARBA00023014"/>
    </source>
</evidence>
<evidence type="ECO:0000256" key="2">
    <source>
        <dbReference type="ARBA" id="ARBA00007185"/>
    </source>
</evidence>
<dbReference type="PRINTS" id="PR00415">
    <property type="entry name" value="ACONITASE"/>
</dbReference>
<keyword evidence="5" id="KW-0411">Iron-sulfur</keyword>
<dbReference type="Gene3D" id="3.30.499.10">
    <property type="entry name" value="Aconitase, domain 3"/>
    <property type="match status" value="2"/>
</dbReference>
<dbReference type="InterPro" id="IPR015933">
    <property type="entry name" value="Aconitase_B_HEAT-like_dom"/>
</dbReference>
<dbReference type="InterPro" id="IPR015931">
    <property type="entry name" value="Acnase/IPM_dHydase_lsu_aba_1/3"/>
</dbReference>
<keyword evidence="3" id="KW-0479">Metal-binding</keyword>
<dbReference type="GO" id="GO:0006099">
    <property type="term" value="P:tricarboxylic acid cycle"/>
    <property type="evidence" value="ECO:0007669"/>
    <property type="project" value="UniProtKB-UniPathway"/>
</dbReference>
<protein>
    <submittedName>
        <fullName evidence="9">Aconitase B, N-terminal</fullName>
    </submittedName>
</protein>
<dbReference type="InterPro" id="IPR015932">
    <property type="entry name" value="Aconitase_dom2"/>
</dbReference>
<evidence type="ECO:0000313" key="10">
    <source>
        <dbReference type="Proteomes" id="UP000001661"/>
    </source>
</evidence>
<dbReference type="Pfam" id="PF00330">
    <property type="entry name" value="Aconitase"/>
    <property type="match status" value="1"/>
</dbReference>
<dbReference type="InterPro" id="IPR015929">
    <property type="entry name" value="Aconitase_B_swivel"/>
</dbReference>
<comment type="similarity">
    <text evidence="2">Belongs to the aconitase/IPM isomerase family.</text>
</comment>
<dbReference type="KEGG" id="aar:Acear_2049"/>
<dbReference type="GO" id="GO:0046872">
    <property type="term" value="F:metal ion binding"/>
    <property type="evidence" value="ECO:0007669"/>
    <property type="project" value="UniProtKB-KW"/>
</dbReference>